<dbReference type="EMBL" id="JOWA01000087">
    <property type="protein sequence ID" value="KEZ44811.1"/>
    <property type="molecule type" value="Genomic_DNA"/>
</dbReference>
<dbReference type="Pfam" id="PF04696">
    <property type="entry name" value="Pinin_SDK_memA"/>
    <property type="match status" value="1"/>
</dbReference>
<feature type="compositionally biased region" description="Basic and acidic residues" evidence="2">
    <location>
        <begin position="273"/>
        <end position="287"/>
    </location>
</feature>
<name>A0A084GBU9_PSEDA</name>
<comment type="caution">
    <text evidence="4">The sequence shown here is derived from an EMBL/GenBank/DDBJ whole genome shotgun (WGS) entry which is preliminary data.</text>
</comment>
<evidence type="ECO:0000259" key="3">
    <source>
        <dbReference type="Pfam" id="PF04696"/>
    </source>
</evidence>
<evidence type="ECO:0000256" key="2">
    <source>
        <dbReference type="SAM" id="MobiDB-lite"/>
    </source>
</evidence>
<feature type="compositionally biased region" description="Basic and acidic residues" evidence="2">
    <location>
        <begin position="38"/>
        <end position="49"/>
    </location>
</feature>
<dbReference type="OMA" id="ALYYKPW"/>
<protein>
    <recommendedName>
        <fullName evidence="3">Pinin/SDK/MemA protein domain-containing protein</fullName>
    </recommendedName>
</protein>
<feature type="region of interest" description="Disordered" evidence="2">
    <location>
        <begin position="1"/>
        <end position="100"/>
    </location>
</feature>
<feature type="domain" description="Pinin/SDK/MemA protein" evidence="3">
    <location>
        <begin position="89"/>
        <end position="204"/>
    </location>
</feature>
<evidence type="ECO:0000313" key="4">
    <source>
        <dbReference type="EMBL" id="KEZ44811.1"/>
    </source>
</evidence>
<dbReference type="InterPro" id="IPR006786">
    <property type="entry name" value="Pinin_SDK_MemA"/>
</dbReference>
<accession>A0A084GBU9</accession>
<evidence type="ECO:0000256" key="1">
    <source>
        <dbReference type="SAM" id="Coils"/>
    </source>
</evidence>
<dbReference type="HOGENOM" id="CLU_049352_1_0_1"/>
<keyword evidence="1" id="KW-0175">Coiled coil</keyword>
<feature type="coiled-coil region" evidence="1">
    <location>
        <begin position="111"/>
        <end position="138"/>
    </location>
</feature>
<organism evidence="4 5">
    <name type="scientific">Pseudallescheria apiosperma</name>
    <name type="common">Scedosporium apiospermum</name>
    <dbReference type="NCBI Taxonomy" id="563466"/>
    <lineage>
        <taxon>Eukaryota</taxon>
        <taxon>Fungi</taxon>
        <taxon>Dikarya</taxon>
        <taxon>Ascomycota</taxon>
        <taxon>Pezizomycotina</taxon>
        <taxon>Sordariomycetes</taxon>
        <taxon>Hypocreomycetidae</taxon>
        <taxon>Microascales</taxon>
        <taxon>Microascaceae</taxon>
        <taxon>Scedosporium</taxon>
    </lineage>
</organism>
<gene>
    <name evidence="4" type="ORF">SAPIO_CDS2925</name>
</gene>
<proteinExistence type="predicted"/>
<dbReference type="AlphaFoldDB" id="A0A084GBU9"/>
<dbReference type="Proteomes" id="UP000028545">
    <property type="component" value="Unassembled WGS sequence"/>
</dbReference>
<keyword evidence="5" id="KW-1185">Reference proteome</keyword>
<feature type="compositionally biased region" description="Basic and acidic residues" evidence="2">
    <location>
        <begin position="234"/>
        <end position="252"/>
    </location>
</feature>
<dbReference type="KEGG" id="sapo:SAPIO_CDS2925"/>
<dbReference type="RefSeq" id="XP_016644610.1">
    <property type="nucleotide sequence ID" value="XM_016785828.1"/>
</dbReference>
<reference evidence="4 5" key="1">
    <citation type="journal article" date="2014" name="Genome Announc.">
        <title>Draft genome sequence of the pathogenic fungus Scedosporium apiospermum.</title>
        <authorList>
            <person name="Vandeputte P."/>
            <person name="Ghamrawi S."/>
            <person name="Rechenmann M."/>
            <person name="Iltis A."/>
            <person name="Giraud S."/>
            <person name="Fleury M."/>
            <person name="Thornton C."/>
            <person name="Delhaes L."/>
            <person name="Meyer W."/>
            <person name="Papon N."/>
            <person name="Bouchara J.P."/>
        </authorList>
    </citation>
    <scope>NUCLEOTIDE SEQUENCE [LARGE SCALE GENOMIC DNA]</scope>
    <source>
        <strain evidence="4 5">IHEM 14462</strain>
    </source>
</reference>
<dbReference type="GeneID" id="27721997"/>
<feature type="region of interest" description="Disordered" evidence="2">
    <location>
        <begin position="217"/>
        <end position="304"/>
    </location>
</feature>
<dbReference type="OrthoDB" id="330772at2759"/>
<evidence type="ECO:0000313" key="5">
    <source>
        <dbReference type="Proteomes" id="UP000028545"/>
    </source>
</evidence>
<feature type="compositionally biased region" description="Basic and acidic residues" evidence="2">
    <location>
        <begin position="65"/>
        <end position="92"/>
    </location>
</feature>
<sequence length="304" mass="34689">MSTEIISGAPALEETPKPEIDTNNLKRKASSSPPAEPDSPKRPKTETPSDKLQPPTPTRTSPEAKASDADRKDRSAVSIEEARARVAREEKSRGRRLFGGLLGTLNQRGMTAQQQKRLEIEKKQQERLKQQRVAALEAQAGRKSKIEERRKVSEIHWKELVLREQHRALRQRARVLHTKTLPSIQWKPWRYTEAQKEIIREQKEEAEEKIKRDLEEFQLKKEAHARKFNLPPPPRREEPQEAKAPRETPAEKEADETSTVIAKHVGSAAAVTEEPKEARSDVDKEQNDESGDVMMESGEDVVIY</sequence>
<dbReference type="VEuPathDB" id="FungiDB:SAPIO_CDS2925"/>